<name>A0A0A1PF06_RHIZD</name>
<dbReference type="VEuPathDB" id="FungiDB:BCV72DRAFT_228848"/>
<proteinExistence type="predicted"/>
<dbReference type="EMBL" id="KV921265">
    <property type="protein sequence ID" value="ORE22569.1"/>
    <property type="molecule type" value="Genomic_DNA"/>
</dbReference>
<evidence type="ECO:0000313" key="3">
    <source>
        <dbReference type="EMBL" id="ORE22569.1"/>
    </source>
</evidence>
<dbReference type="Gene3D" id="3.40.33.10">
    <property type="entry name" value="CAP"/>
    <property type="match status" value="1"/>
</dbReference>
<dbReference type="SMART" id="SM00198">
    <property type="entry name" value="SCP"/>
    <property type="match status" value="1"/>
</dbReference>
<dbReference type="InterPro" id="IPR014044">
    <property type="entry name" value="CAP_dom"/>
</dbReference>
<feature type="domain" description="SCP" evidence="2">
    <location>
        <begin position="30"/>
        <end position="154"/>
    </location>
</feature>
<dbReference type="GO" id="GO:0005576">
    <property type="term" value="C:extracellular region"/>
    <property type="evidence" value="ECO:0007669"/>
    <property type="project" value="InterPro"/>
</dbReference>
<feature type="signal peptide" evidence="1">
    <location>
        <begin position="1"/>
        <end position="26"/>
    </location>
</feature>
<dbReference type="InterPro" id="IPR018244">
    <property type="entry name" value="Allrgn_V5/Tpx1_CS"/>
</dbReference>
<dbReference type="PROSITE" id="PS01009">
    <property type="entry name" value="CRISP_1"/>
    <property type="match status" value="1"/>
</dbReference>
<feature type="chain" id="PRO_5030003972" evidence="1">
    <location>
        <begin position="27"/>
        <end position="167"/>
    </location>
</feature>
<dbReference type="AlphaFoldDB" id="A0A0A1PF06"/>
<dbReference type="Proteomes" id="UP000242381">
    <property type="component" value="Unassembled WGS sequence"/>
</dbReference>
<dbReference type="PRINTS" id="PR00837">
    <property type="entry name" value="V5TPXLIKE"/>
</dbReference>
<organism evidence="3 4">
    <name type="scientific">Rhizopus microsporus</name>
    <dbReference type="NCBI Taxonomy" id="58291"/>
    <lineage>
        <taxon>Eukaryota</taxon>
        <taxon>Fungi</taxon>
        <taxon>Fungi incertae sedis</taxon>
        <taxon>Mucoromycota</taxon>
        <taxon>Mucoromycotina</taxon>
        <taxon>Mucoromycetes</taxon>
        <taxon>Mucorales</taxon>
        <taxon>Mucorineae</taxon>
        <taxon>Rhizopodaceae</taxon>
        <taxon>Rhizopus</taxon>
    </lineage>
</organism>
<dbReference type="InterPro" id="IPR035940">
    <property type="entry name" value="CAP_sf"/>
</dbReference>
<protein>
    <submittedName>
        <fullName evidence="3">PR-1-like protein</fullName>
    </submittedName>
</protein>
<reference evidence="3 4" key="1">
    <citation type="journal article" date="2016" name="Proc. Natl. Acad. Sci. U.S.A.">
        <title>Lipid metabolic changes in an early divergent fungus govern the establishment of a mutualistic symbiosis with endobacteria.</title>
        <authorList>
            <person name="Lastovetsky O.A."/>
            <person name="Gaspar M.L."/>
            <person name="Mondo S.J."/>
            <person name="LaButti K.M."/>
            <person name="Sandor L."/>
            <person name="Grigoriev I.V."/>
            <person name="Henry S.A."/>
            <person name="Pawlowska T.E."/>
        </authorList>
    </citation>
    <scope>NUCLEOTIDE SEQUENCE [LARGE SCALE GENOMIC DNA]</scope>
    <source>
        <strain evidence="3 4">ATCC 11559</strain>
    </source>
</reference>
<evidence type="ECO:0000313" key="4">
    <source>
        <dbReference type="Proteomes" id="UP000242381"/>
    </source>
</evidence>
<keyword evidence="1" id="KW-0732">Signal</keyword>
<dbReference type="SUPFAM" id="SSF55797">
    <property type="entry name" value="PR-1-like"/>
    <property type="match status" value="1"/>
</dbReference>
<evidence type="ECO:0000256" key="1">
    <source>
        <dbReference type="SAM" id="SignalP"/>
    </source>
</evidence>
<dbReference type="Pfam" id="PF00188">
    <property type="entry name" value="CAP"/>
    <property type="match status" value="1"/>
</dbReference>
<accession>A0A0A1PF06</accession>
<gene>
    <name evidence="3" type="ORF">BCV71DRAFT_224423</name>
</gene>
<sequence>MFHRSFTLILVTVAVILATLLHTADAASRSSVKNILKVTNSLRAKHHAPPLKWSNKLATYAQNWSNRCVFEHSHGQYGENLAYGYPNWGSVIRAWYSEVKDYDYDHPQFNAGHFTQLVWKETSEVGCGAKVCNNLCPGCKLYTCSYKVPGNMMGDNWRYFKQNVIRP</sequence>
<evidence type="ECO:0000259" key="2">
    <source>
        <dbReference type="SMART" id="SM00198"/>
    </source>
</evidence>
<dbReference type="OMA" id="RRADRTW"/>
<dbReference type="PANTHER" id="PTHR10334">
    <property type="entry name" value="CYSTEINE-RICH SECRETORY PROTEIN-RELATED"/>
    <property type="match status" value="1"/>
</dbReference>
<dbReference type="InterPro" id="IPR001283">
    <property type="entry name" value="CRISP-related"/>
</dbReference>